<evidence type="ECO:0008006" key="4">
    <source>
        <dbReference type="Google" id="ProtNLM"/>
    </source>
</evidence>
<gene>
    <name evidence="2" type="ORF">B0H16DRAFT_1509127</name>
</gene>
<feature type="coiled-coil region" evidence="1">
    <location>
        <begin position="3"/>
        <end position="37"/>
    </location>
</feature>
<keyword evidence="3" id="KW-1185">Reference proteome</keyword>
<organism evidence="2 3">
    <name type="scientific">Mycena metata</name>
    <dbReference type="NCBI Taxonomy" id="1033252"/>
    <lineage>
        <taxon>Eukaryota</taxon>
        <taxon>Fungi</taxon>
        <taxon>Dikarya</taxon>
        <taxon>Basidiomycota</taxon>
        <taxon>Agaricomycotina</taxon>
        <taxon>Agaricomycetes</taxon>
        <taxon>Agaricomycetidae</taxon>
        <taxon>Agaricales</taxon>
        <taxon>Marasmiineae</taxon>
        <taxon>Mycenaceae</taxon>
        <taxon>Mycena</taxon>
    </lineage>
</organism>
<name>A0AAD7NUB9_9AGAR</name>
<dbReference type="SUPFAM" id="SSF52047">
    <property type="entry name" value="RNI-like"/>
    <property type="match status" value="1"/>
</dbReference>
<accession>A0AAD7NUB9</accession>
<reference evidence="2" key="1">
    <citation type="submission" date="2023-03" db="EMBL/GenBank/DDBJ databases">
        <title>Massive genome expansion in bonnet fungi (Mycena s.s.) driven by repeated elements and novel gene families across ecological guilds.</title>
        <authorList>
            <consortium name="Lawrence Berkeley National Laboratory"/>
            <person name="Harder C.B."/>
            <person name="Miyauchi S."/>
            <person name="Viragh M."/>
            <person name="Kuo A."/>
            <person name="Thoen E."/>
            <person name="Andreopoulos B."/>
            <person name="Lu D."/>
            <person name="Skrede I."/>
            <person name="Drula E."/>
            <person name="Henrissat B."/>
            <person name="Morin E."/>
            <person name="Kohler A."/>
            <person name="Barry K."/>
            <person name="LaButti K."/>
            <person name="Morin E."/>
            <person name="Salamov A."/>
            <person name="Lipzen A."/>
            <person name="Mereny Z."/>
            <person name="Hegedus B."/>
            <person name="Baldrian P."/>
            <person name="Stursova M."/>
            <person name="Weitz H."/>
            <person name="Taylor A."/>
            <person name="Grigoriev I.V."/>
            <person name="Nagy L.G."/>
            <person name="Martin F."/>
            <person name="Kauserud H."/>
        </authorList>
    </citation>
    <scope>NUCLEOTIDE SEQUENCE</scope>
    <source>
        <strain evidence="2">CBHHK182m</strain>
    </source>
</reference>
<evidence type="ECO:0000313" key="3">
    <source>
        <dbReference type="Proteomes" id="UP001215598"/>
    </source>
</evidence>
<evidence type="ECO:0000256" key="1">
    <source>
        <dbReference type="SAM" id="Coils"/>
    </source>
</evidence>
<sequence length="404" mass="44581">MSVQDLQTRIELLSTEIERQKEVLNQLQRSKTAAQHQLNAIRDPIARLPLEISSEIFLQCVPSYPQPSNPRVAPMLLLNICNAWSTIALSTPALWVALAIHNPCDELLQIWLQRARGYSLSVRLMGMDGIGELNKEITIVGEYSKQLKHLEIYGAEPNLDPFIAVGSFPLLETLAIGDQEDDSSKVSVAQIINLLALAPNLLELTLCGATTIVDCSGNKIPILANLRSLHFGTSDDDLLTYVSLPSLRALSLPFDIISAPDLSLFLKRSLPPLQKLGLGHGCYYLASNELIQCLRIVPSLLHLELCIGPTCLVDLLLALASSSSELLPNLQSLEIQYRYIAPLKVTYEALLRALSIRRERLCRFGLKGGYVVHPGQEVCDTLKRLTADGMEIYIGTDDCNFVSS</sequence>
<keyword evidence="1" id="KW-0175">Coiled coil</keyword>
<comment type="caution">
    <text evidence="2">The sequence shown here is derived from an EMBL/GenBank/DDBJ whole genome shotgun (WGS) entry which is preliminary data.</text>
</comment>
<proteinExistence type="predicted"/>
<evidence type="ECO:0000313" key="2">
    <source>
        <dbReference type="EMBL" id="KAJ7774988.1"/>
    </source>
</evidence>
<dbReference type="AlphaFoldDB" id="A0AAD7NUB9"/>
<protein>
    <recommendedName>
        <fullName evidence="4">F-box domain-containing protein</fullName>
    </recommendedName>
</protein>
<dbReference type="InterPro" id="IPR032675">
    <property type="entry name" value="LRR_dom_sf"/>
</dbReference>
<feature type="non-terminal residue" evidence="2">
    <location>
        <position position="1"/>
    </location>
</feature>
<dbReference type="Proteomes" id="UP001215598">
    <property type="component" value="Unassembled WGS sequence"/>
</dbReference>
<dbReference type="EMBL" id="JARKIB010000011">
    <property type="protein sequence ID" value="KAJ7774988.1"/>
    <property type="molecule type" value="Genomic_DNA"/>
</dbReference>
<dbReference type="Gene3D" id="3.80.10.10">
    <property type="entry name" value="Ribonuclease Inhibitor"/>
    <property type="match status" value="1"/>
</dbReference>